<dbReference type="PROSITE" id="PS00122">
    <property type="entry name" value="CARBOXYLESTERASE_B_1"/>
    <property type="match status" value="1"/>
</dbReference>
<dbReference type="InterPro" id="IPR029058">
    <property type="entry name" value="AB_hydrolase_fold"/>
</dbReference>
<feature type="compositionally biased region" description="Basic and acidic residues" evidence="4">
    <location>
        <begin position="328"/>
        <end position="343"/>
    </location>
</feature>
<evidence type="ECO:0000259" key="5">
    <source>
        <dbReference type="Pfam" id="PF00135"/>
    </source>
</evidence>
<reference evidence="6 7" key="1">
    <citation type="journal article" name="Sci. Rep.">
        <title>Telomere-to-telomere assembled and centromere annotated genomes of the two main subspecies of the button mushroom Agaricus bisporus reveal especially polymorphic chromosome ends.</title>
        <authorList>
            <person name="Sonnenberg A.S.M."/>
            <person name="Sedaghat-Telgerd N."/>
            <person name="Lavrijssen B."/>
            <person name="Ohm R.A."/>
            <person name="Hendrickx P.M."/>
            <person name="Scholtmeijer K."/>
            <person name="Baars J.J.P."/>
            <person name="van Peer A."/>
        </authorList>
    </citation>
    <scope>NUCLEOTIDE SEQUENCE [LARGE SCALE GENOMIC DNA]</scope>
    <source>
        <strain evidence="6 7">H119_p4</strain>
    </source>
</reference>
<dbReference type="GO" id="GO:0016787">
    <property type="term" value="F:hydrolase activity"/>
    <property type="evidence" value="ECO:0007669"/>
    <property type="project" value="UniProtKB-KW"/>
</dbReference>
<evidence type="ECO:0000256" key="3">
    <source>
        <dbReference type="RuleBase" id="RU361235"/>
    </source>
</evidence>
<dbReference type="PANTHER" id="PTHR43142:SF5">
    <property type="entry name" value="CARBOXYLIC ESTER HYDROLASE"/>
    <property type="match status" value="1"/>
</dbReference>
<dbReference type="InterPro" id="IPR019826">
    <property type="entry name" value="Carboxylesterase_B_AS"/>
</dbReference>
<comment type="similarity">
    <text evidence="1 3">Belongs to the type-B carboxylesterase/lipase family.</text>
</comment>
<dbReference type="EC" id="3.1.1.-" evidence="3"/>
<dbReference type="InterPro" id="IPR002018">
    <property type="entry name" value="CarbesteraseB"/>
</dbReference>
<keyword evidence="2 3" id="KW-0378">Hydrolase</keyword>
<accession>A0A8H7C3W4</accession>
<evidence type="ECO:0000256" key="1">
    <source>
        <dbReference type="ARBA" id="ARBA00005964"/>
    </source>
</evidence>
<evidence type="ECO:0000313" key="6">
    <source>
        <dbReference type="EMBL" id="KAF7761713.1"/>
    </source>
</evidence>
<proteinExistence type="inferred from homology"/>
<sequence>MPTVLGPNMSQPYPKLHHAVLDTTFVGVNHAVSTSDTLVHQYRGIKYASVPARFRQSKLFNSYPSLTDASKHGPICPQSGGSTPIEEVLLNLKVADVPRQTFKHDEFECLNLNITCPAGLTVHSQLPVMVWVHGGGDRGSGNSWVYDGGALVRKSMEIGKPMIFVSINFRIGLLGFACCPAIFEDNKSAGDIGAGNYGLRDQRMAFEWIQRHIEGFGGDPKNITLFGESSGAMDIVYHLLSSANETKPMFTRAIIQSAIFEPYLPDVASAGWHLSRFMSALQASTIEELRVADVKTLVSVPCMHRAIDDGVFFRKGWTEFFDLEENTRRPREKEKHHLRDLVHRGPSRSRSRLRELYSPSRNPRLSTPKVQPPHILQPIIIGDCCSDSLLWSLPISAWTGPTVVRRLKAITQSIHKSNTVLHAFEISSCTPDEEIMDRVLDLVNDARVAWPTEILANSAKRERGGHNVWRYVFDQEGPSRGVPHHAADIVYLFDNLPLPKLKGSATQEESFDEGHFDDVDDGDSDETRCNEYESGSECEDIEWDVCVVGHYSYQRVKDAIQERWIAFAYGESPWSEDKVFVFGPEGETGERSECIFDGRRRRNLWKETFEPLGFQMVQKVGAELSRGP</sequence>
<dbReference type="AlphaFoldDB" id="A0A8H7C3W4"/>
<evidence type="ECO:0000313" key="7">
    <source>
        <dbReference type="Proteomes" id="UP000629468"/>
    </source>
</evidence>
<evidence type="ECO:0000256" key="4">
    <source>
        <dbReference type="SAM" id="MobiDB-lite"/>
    </source>
</evidence>
<dbReference type="Proteomes" id="UP000629468">
    <property type="component" value="Unassembled WGS sequence"/>
</dbReference>
<dbReference type="Pfam" id="PF00135">
    <property type="entry name" value="COesterase"/>
    <property type="match status" value="1"/>
</dbReference>
<dbReference type="SUPFAM" id="SSF53474">
    <property type="entry name" value="alpha/beta-Hydrolases"/>
    <property type="match status" value="1"/>
</dbReference>
<dbReference type="PANTHER" id="PTHR43142">
    <property type="entry name" value="CARBOXYLIC ESTER HYDROLASE"/>
    <property type="match status" value="1"/>
</dbReference>
<name>A0A8H7C3W4_AGABI</name>
<gene>
    <name evidence="6" type="ORF">Agabi119p4_9705</name>
</gene>
<evidence type="ECO:0000256" key="2">
    <source>
        <dbReference type="ARBA" id="ARBA00022801"/>
    </source>
</evidence>
<dbReference type="EMBL" id="JABXXO010000013">
    <property type="protein sequence ID" value="KAF7761713.1"/>
    <property type="molecule type" value="Genomic_DNA"/>
</dbReference>
<feature type="region of interest" description="Disordered" evidence="4">
    <location>
        <begin position="328"/>
        <end position="369"/>
    </location>
</feature>
<organism evidence="6 7">
    <name type="scientific">Agaricus bisporus var. burnettii</name>
    <dbReference type="NCBI Taxonomy" id="192524"/>
    <lineage>
        <taxon>Eukaryota</taxon>
        <taxon>Fungi</taxon>
        <taxon>Dikarya</taxon>
        <taxon>Basidiomycota</taxon>
        <taxon>Agaricomycotina</taxon>
        <taxon>Agaricomycetes</taxon>
        <taxon>Agaricomycetidae</taxon>
        <taxon>Agaricales</taxon>
        <taxon>Agaricineae</taxon>
        <taxon>Agaricaceae</taxon>
        <taxon>Agaricus</taxon>
    </lineage>
</organism>
<protein>
    <recommendedName>
        <fullName evidence="3">Carboxylic ester hydrolase</fullName>
        <ecNumber evidence="3">3.1.1.-</ecNumber>
    </recommendedName>
</protein>
<feature type="domain" description="Carboxylesterase type B" evidence="5">
    <location>
        <begin position="27"/>
        <end position="260"/>
    </location>
</feature>
<feature type="region of interest" description="Disordered" evidence="4">
    <location>
        <begin position="504"/>
        <end position="531"/>
    </location>
</feature>
<dbReference type="Gene3D" id="3.40.50.1820">
    <property type="entry name" value="alpha/beta hydrolase"/>
    <property type="match status" value="1"/>
</dbReference>
<comment type="caution">
    <text evidence="6">The sequence shown here is derived from an EMBL/GenBank/DDBJ whole genome shotgun (WGS) entry which is preliminary data.</text>
</comment>